<dbReference type="InterPro" id="IPR036388">
    <property type="entry name" value="WH-like_DNA-bd_sf"/>
</dbReference>
<evidence type="ECO:0000259" key="2">
    <source>
        <dbReference type="PROSITE" id="PS50186"/>
    </source>
</evidence>
<feature type="compositionally biased region" description="Polar residues" evidence="1">
    <location>
        <begin position="323"/>
        <end position="348"/>
    </location>
</feature>
<dbReference type="GeneID" id="5895247"/>
<dbReference type="GO" id="GO:0005085">
    <property type="term" value="F:guanyl-nucleotide exchange factor activity"/>
    <property type="evidence" value="ECO:0000318"/>
    <property type="project" value="GO_Central"/>
</dbReference>
<dbReference type="EMBL" id="CH991576">
    <property type="protein sequence ID" value="EDQ85189.1"/>
    <property type="molecule type" value="Genomic_DNA"/>
</dbReference>
<protein>
    <recommendedName>
        <fullName evidence="2">DEP domain-containing protein</fullName>
    </recommendedName>
</protein>
<feature type="domain" description="DEP" evidence="2">
    <location>
        <begin position="226"/>
        <end position="282"/>
    </location>
</feature>
<dbReference type="CDD" id="cd04371">
    <property type="entry name" value="DEP"/>
    <property type="match status" value="1"/>
</dbReference>
<dbReference type="InterPro" id="IPR000591">
    <property type="entry name" value="DEP_dom"/>
</dbReference>
<reference evidence="3 4" key="1">
    <citation type="journal article" date="2008" name="Nature">
        <title>The genome of the choanoflagellate Monosiga brevicollis and the origin of metazoans.</title>
        <authorList>
            <consortium name="JGI Sequencing"/>
            <person name="King N."/>
            <person name="Westbrook M.J."/>
            <person name="Young S.L."/>
            <person name="Kuo A."/>
            <person name="Abedin M."/>
            <person name="Chapman J."/>
            <person name="Fairclough S."/>
            <person name="Hellsten U."/>
            <person name="Isogai Y."/>
            <person name="Letunic I."/>
            <person name="Marr M."/>
            <person name="Pincus D."/>
            <person name="Putnam N."/>
            <person name="Rokas A."/>
            <person name="Wright K.J."/>
            <person name="Zuzow R."/>
            <person name="Dirks W."/>
            <person name="Good M."/>
            <person name="Goodstein D."/>
            <person name="Lemons D."/>
            <person name="Li W."/>
            <person name="Lyons J.B."/>
            <person name="Morris A."/>
            <person name="Nichols S."/>
            <person name="Richter D.J."/>
            <person name="Salamov A."/>
            <person name="Bork P."/>
            <person name="Lim W.A."/>
            <person name="Manning G."/>
            <person name="Miller W.T."/>
            <person name="McGinnis W."/>
            <person name="Shapiro H."/>
            <person name="Tjian R."/>
            <person name="Grigoriev I.V."/>
            <person name="Rokhsar D."/>
        </authorList>
    </citation>
    <scope>NUCLEOTIDE SEQUENCE [LARGE SCALE GENOMIC DNA]</scope>
    <source>
        <strain evidence="4">MX1 / ATCC 50154</strain>
    </source>
</reference>
<dbReference type="InterPro" id="IPR036390">
    <property type="entry name" value="WH_DNA-bd_sf"/>
</dbReference>
<dbReference type="AlphaFoldDB" id="A9VB76"/>
<dbReference type="SUPFAM" id="SSF46785">
    <property type="entry name" value="Winged helix' DNA-binding domain"/>
    <property type="match status" value="1"/>
</dbReference>
<dbReference type="Pfam" id="PF00610">
    <property type="entry name" value="DEP"/>
    <property type="match status" value="1"/>
</dbReference>
<organism evidence="3 4">
    <name type="scientific">Monosiga brevicollis</name>
    <name type="common">Choanoflagellate</name>
    <dbReference type="NCBI Taxonomy" id="81824"/>
    <lineage>
        <taxon>Eukaryota</taxon>
        <taxon>Choanoflagellata</taxon>
        <taxon>Craspedida</taxon>
        <taxon>Salpingoecidae</taxon>
        <taxon>Monosiga</taxon>
    </lineage>
</organism>
<keyword evidence="4" id="KW-1185">Reference proteome</keyword>
<sequence>MDSLDAAAWLEHSLVLCDKSYLPHEYTPKELGVITFLAPEDVPVQNQGKYCGNLLGLAAFSSTLCGADLQAVRFTNANVVVYSHSSFLLALSGHWSMDTSALASQLRQIVDGIQFYHNGFEFIKAPLPIAIGASALRFTAQPQPRPYLFHALACSRIVCSQLPDAILDHIMLFLRPQFTTSFGELERRQLAKRATHIREAMLASGGPVPFIRCYVDFATNCRSELCFIGSEFVQLLVTIGQARDEVEATRLGERMLAAGLITNICHRYGFLNSNNRYYRFQEDEKRLQESRRPNSGADLDTPDKTTRTLSRKSLPAIPALTPTPVNSLNASFLDSPSTPTAQSTSIRPSSRHSTRTYSPKSAGRRHNLSSSSSTSSLVPAVSPRRLQSPLVSQSGMAANVFGPNRAQSRNPSLRQMTPSAFEARVSLGTHHLRLADDAHVLTVFAQDRHLDSVEKDMAVPVDAFENLNLDASHVQRSQFSMYPRLETDLNLGLASFSLSRPGQASVTAAPLPANSQASSLSYYSPEQPGTPATAGMATITETDEATSTRGSQSSRVTEPFSPSVSRVPSLALDDRLQHYFEHIPARSEEARSQCHLYLQRHEDTLVAVLVDASHRDAAAVLGTLPAILRPHITRCQASLKEAVEKREDKEHNFNYLTYNPVTNNLDGECGADWRKPELRYLPDSDMGTNFVNGIAASRACLAAEVSGDVILRKGPSSLFTYKMCDHEFHYQAHYDRHPEPSKEGFVTAPSSYPLNTEFYDMPATAISQLSEALNVPLT</sequence>
<dbReference type="GO" id="GO:0030291">
    <property type="term" value="F:protein serine/threonine kinase inhibitor activity"/>
    <property type="evidence" value="ECO:0000318"/>
    <property type="project" value="GO_Central"/>
</dbReference>
<dbReference type="PANTHER" id="PTHR22829">
    <property type="entry name" value="DEP DOMAIN PROTEIN"/>
    <property type="match status" value="1"/>
</dbReference>
<dbReference type="InParanoid" id="A9VB76"/>
<name>A9VB76_MONBE</name>
<evidence type="ECO:0000313" key="3">
    <source>
        <dbReference type="EMBL" id="EDQ85189.1"/>
    </source>
</evidence>
<dbReference type="PROSITE" id="PS50186">
    <property type="entry name" value="DEP"/>
    <property type="match status" value="1"/>
</dbReference>
<proteinExistence type="predicted"/>
<evidence type="ECO:0000256" key="1">
    <source>
        <dbReference type="SAM" id="MobiDB-lite"/>
    </source>
</evidence>
<dbReference type="PANTHER" id="PTHR22829:SF16">
    <property type="entry name" value="PH DOMAIN-CONTAINING PROTEIN"/>
    <property type="match status" value="1"/>
</dbReference>
<gene>
    <name evidence="3" type="ORF">MONBRDRAFT_29478</name>
</gene>
<dbReference type="RefSeq" id="XP_001750014.1">
    <property type="nucleotide sequence ID" value="XM_001749962.1"/>
</dbReference>
<feature type="region of interest" description="Disordered" evidence="1">
    <location>
        <begin position="284"/>
        <end position="383"/>
    </location>
</feature>
<accession>A9VB76</accession>
<dbReference type="GO" id="GO:0035556">
    <property type="term" value="P:intracellular signal transduction"/>
    <property type="evidence" value="ECO:0007669"/>
    <property type="project" value="InterPro"/>
</dbReference>
<dbReference type="InterPro" id="IPR051832">
    <property type="entry name" value="mTOR-Rac_regulators"/>
</dbReference>
<dbReference type="GO" id="GO:0005096">
    <property type="term" value="F:GTPase activator activity"/>
    <property type="evidence" value="ECO:0000318"/>
    <property type="project" value="GO_Central"/>
</dbReference>
<dbReference type="KEGG" id="mbr:MONBRDRAFT_29478"/>
<dbReference type="Proteomes" id="UP000001357">
    <property type="component" value="Unassembled WGS sequence"/>
</dbReference>
<feature type="compositionally biased region" description="Polar residues" evidence="1">
    <location>
        <begin position="545"/>
        <end position="564"/>
    </location>
</feature>
<feature type="region of interest" description="Disordered" evidence="1">
    <location>
        <begin position="542"/>
        <end position="564"/>
    </location>
</feature>
<dbReference type="Gene3D" id="1.10.10.10">
    <property type="entry name" value="Winged helix-like DNA-binding domain superfamily/Winged helix DNA-binding domain"/>
    <property type="match status" value="1"/>
</dbReference>
<evidence type="ECO:0000313" key="4">
    <source>
        <dbReference type="Proteomes" id="UP000001357"/>
    </source>
</evidence>
<dbReference type="SMART" id="SM00049">
    <property type="entry name" value="DEP"/>
    <property type="match status" value="1"/>
</dbReference>